<dbReference type="EC" id="3.4.24.-" evidence="5"/>
<dbReference type="RefSeq" id="WP_152432515.1">
    <property type="nucleotide sequence ID" value="NZ_CBCSDK010000009.1"/>
</dbReference>
<comment type="similarity">
    <text evidence="1">Belongs to the AAA ATPase family.</text>
</comment>
<dbReference type="Pfam" id="PF00004">
    <property type="entry name" value="AAA"/>
    <property type="match status" value="1"/>
</dbReference>
<name>A0A5P9CQL2_9VIBR</name>
<protein>
    <submittedName>
        <fullName evidence="5">ATP-dependent zinc metalloprotease FtsH 4</fullName>
        <ecNumber evidence="5">3.4.24.-</ecNumber>
    </submittedName>
</protein>
<dbReference type="KEGG" id="vaq:FIV01_19200"/>
<reference evidence="5 6" key="1">
    <citation type="submission" date="2019-10" db="EMBL/GenBank/DDBJ databases">
        <title>Complete genome sequence of Vibrio sp. strain THAF100, isolated from non-filtered water from the water column of tank 6 of a marine aquarium containing stony-coral fragments. Water maintained at 26 degree C.</title>
        <authorList>
            <person name="Ruckert C."/>
            <person name="Franco A."/>
            <person name="Kalinowski J."/>
            <person name="Glaeser S."/>
        </authorList>
    </citation>
    <scope>NUCLEOTIDE SEQUENCE [LARGE SCALE GENOMIC DNA]</scope>
    <source>
        <strain evidence="5 6">THAF100</strain>
        <plasmid evidence="6">pthaf100_a</plasmid>
    </source>
</reference>
<keyword evidence="5" id="KW-0482">Metalloprotease</keyword>
<dbReference type="GO" id="GO:0005524">
    <property type="term" value="F:ATP binding"/>
    <property type="evidence" value="ECO:0007669"/>
    <property type="project" value="UniProtKB-KW"/>
</dbReference>
<evidence type="ECO:0000256" key="1">
    <source>
        <dbReference type="ARBA" id="ARBA00006914"/>
    </source>
</evidence>
<geneLocation type="plasmid" evidence="6">
    <name>pthaf100_a</name>
</geneLocation>
<proteinExistence type="inferred from homology"/>
<keyword evidence="5" id="KW-0378">Hydrolase</keyword>
<dbReference type="EMBL" id="CP045351">
    <property type="protein sequence ID" value="QFT28528.1"/>
    <property type="molecule type" value="Genomic_DNA"/>
</dbReference>
<dbReference type="InterPro" id="IPR050221">
    <property type="entry name" value="26S_Proteasome_ATPase"/>
</dbReference>
<keyword evidence="3" id="KW-0067">ATP-binding</keyword>
<keyword evidence="2" id="KW-0547">Nucleotide-binding</keyword>
<dbReference type="GO" id="GO:0006508">
    <property type="term" value="P:proteolysis"/>
    <property type="evidence" value="ECO:0007669"/>
    <property type="project" value="UniProtKB-KW"/>
</dbReference>
<dbReference type="InterPro" id="IPR003593">
    <property type="entry name" value="AAA+_ATPase"/>
</dbReference>
<dbReference type="CDD" id="cd19481">
    <property type="entry name" value="RecA-like_protease"/>
    <property type="match status" value="1"/>
</dbReference>
<dbReference type="InterPro" id="IPR003959">
    <property type="entry name" value="ATPase_AAA_core"/>
</dbReference>
<dbReference type="AlphaFoldDB" id="A0A5P9CQL2"/>
<keyword evidence="5" id="KW-0614">Plasmid</keyword>
<dbReference type="SMART" id="SM00382">
    <property type="entry name" value="AAA"/>
    <property type="match status" value="1"/>
</dbReference>
<evidence type="ECO:0000313" key="5">
    <source>
        <dbReference type="EMBL" id="QFT28528.1"/>
    </source>
</evidence>
<sequence length="442" mass="50483">MNIHIALMQCCSLIHLRLEQGFQYDDQDNRNFSFDEFSELCQDRPCSSQYLSVRKIATCLALIPYLQPDAFEILMQPNEHTHRLYMEFGLVEIEGIVWATGQTLAFLLGENRVEHRQQVFQWLSGINESQAHDLFDLDLISEACPLMWQALILRPDVLNRYLLGDNAKPPIVVNNLASLLTTPLEWNALILPESVYAELDEIDLWLEHGSNLGKEWQLEGKLRPGFRALFYGPPGTGKTLTATLLGKRTERPVYRVDIGAVTSKYIGETEKNLEQVFSMAEKHNWLLFFDEADALYGKRVQTSGANDQFANQNVAYLLQRIESFSGIIILATNLQDNLDDAFFRRFETTVYFVKPDEKVRLALWENALPDSDRVDPEISLLNLARDYELTGAEIINVVRYAALKACSKGSRWLLKSDIEAGIARVKRLQNGLDSNLARHSFF</sequence>
<dbReference type="PANTHER" id="PTHR23073">
    <property type="entry name" value="26S PROTEASOME REGULATORY SUBUNIT"/>
    <property type="match status" value="1"/>
</dbReference>
<evidence type="ECO:0000256" key="2">
    <source>
        <dbReference type="ARBA" id="ARBA00022741"/>
    </source>
</evidence>
<dbReference type="Gene3D" id="3.40.50.300">
    <property type="entry name" value="P-loop containing nucleotide triphosphate hydrolases"/>
    <property type="match status" value="1"/>
</dbReference>
<keyword evidence="6" id="KW-1185">Reference proteome</keyword>
<evidence type="ECO:0000259" key="4">
    <source>
        <dbReference type="SMART" id="SM00382"/>
    </source>
</evidence>
<dbReference type="SUPFAM" id="SSF52540">
    <property type="entry name" value="P-loop containing nucleoside triphosphate hydrolases"/>
    <property type="match status" value="1"/>
</dbReference>
<organism evidence="5 6">
    <name type="scientific">Vibrio aquimaris</name>
    <dbReference type="NCBI Taxonomy" id="2587862"/>
    <lineage>
        <taxon>Bacteria</taxon>
        <taxon>Pseudomonadati</taxon>
        <taxon>Pseudomonadota</taxon>
        <taxon>Gammaproteobacteria</taxon>
        <taxon>Vibrionales</taxon>
        <taxon>Vibrionaceae</taxon>
        <taxon>Vibrio</taxon>
    </lineage>
</organism>
<dbReference type="GO" id="GO:0016887">
    <property type="term" value="F:ATP hydrolysis activity"/>
    <property type="evidence" value="ECO:0007669"/>
    <property type="project" value="InterPro"/>
</dbReference>
<dbReference type="Proteomes" id="UP000326936">
    <property type="component" value="Plasmid pTHAF100_a"/>
</dbReference>
<feature type="domain" description="AAA+ ATPase" evidence="4">
    <location>
        <begin position="224"/>
        <end position="356"/>
    </location>
</feature>
<dbReference type="GO" id="GO:0008237">
    <property type="term" value="F:metallopeptidase activity"/>
    <property type="evidence" value="ECO:0007669"/>
    <property type="project" value="UniProtKB-KW"/>
</dbReference>
<dbReference type="InterPro" id="IPR027417">
    <property type="entry name" value="P-loop_NTPase"/>
</dbReference>
<dbReference type="OrthoDB" id="9809379at2"/>
<gene>
    <name evidence="5" type="primary">ftsH2</name>
    <name evidence="5" type="ORF">FIV01_19200</name>
</gene>
<keyword evidence="5" id="KW-0645">Protease</keyword>
<evidence type="ECO:0000256" key="3">
    <source>
        <dbReference type="ARBA" id="ARBA00022840"/>
    </source>
</evidence>
<evidence type="ECO:0000313" key="6">
    <source>
        <dbReference type="Proteomes" id="UP000326936"/>
    </source>
</evidence>
<accession>A0A5P9CQL2</accession>